<evidence type="ECO:0000313" key="1">
    <source>
        <dbReference type="EMBL" id="CAD1829870.1"/>
    </source>
</evidence>
<organism evidence="1">
    <name type="scientific">Ananas comosus var. bracteatus</name>
    <name type="common">red pineapple</name>
    <dbReference type="NCBI Taxonomy" id="296719"/>
    <lineage>
        <taxon>Eukaryota</taxon>
        <taxon>Viridiplantae</taxon>
        <taxon>Streptophyta</taxon>
        <taxon>Embryophyta</taxon>
        <taxon>Tracheophyta</taxon>
        <taxon>Spermatophyta</taxon>
        <taxon>Magnoliopsida</taxon>
        <taxon>Liliopsida</taxon>
        <taxon>Poales</taxon>
        <taxon>Bromeliaceae</taxon>
        <taxon>Bromelioideae</taxon>
        <taxon>Ananas</taxon>
    </lineage>
</organism>
<dbReference type="AlphaFoldDB" id="A0A6V7PG82"/>
<protein>
    <submittedName>
        <fullName evidence="1">Uncharacterized protein</fullName>
    </submittedName>
</protein>
<gene>
    <name evidence="1" type="ORF">CB5_LOCUS13081</name>
</gene>
<accession>A0A6V7PG82</accession>
<proteinExistence type="predicted"/>
<name>A0A6V7PG82_ANACO</name>
<dbReference type="EMBL" id="LR862130">
    <property type="protein sequence ID" value="CAD1829870.1"/>
    <property type="molecule type" value="Genomic_DNA"/>
</dbReference>
<sequence>MGKASTAAAFPGGIAQVEWPAAAFLPSLQRLDLANLSLFLPAGDAISSSCPALKYCRLSIFSAATPKLDVSCLLLEVFELTTRVRPTGGVISICGGSVREVRVRQEFARSAPSYLKLSAPGLRSLEWVGLLPRSTAVDTADALVSTLVIRTDRSLVEHDLKKMLLKAGRGRKLSMLKVNRLILPKCCIIAVNNPPDQKYEISSI</sequence>
<reference evidence="1" key="1">
    <citation type="submission" date="2020-07" db="EMBL/GenBank/DDBJ databases">
        <authorList>
            <person name="Lin J."/>
        </authorList>
    </citation>
    <scope>NUCLEOTIDE SEQUENCE</scope>
</reference>